<dbReference type="OrthoDB" id="9774673at2"/>
<protein>
    <recommendedName>
        <fullName evidence="3">Modification methylase EcoRI</fullName>
    </recommendedName>
</protein>
<dbReference type="REBASE" id="375838">
    <property type="entry name" value="M.Acr10283ORF1754P"/>
</dbReference>
<accession>A0A376BTC5</accession>
<evidence type="ECO:0000313" key="1">
    <source>
        <dbReference type="EMBL" id="SSY80200.1"/>
    </source>
</evidence>
<proteinExistence type="predicted"/>
<dbReference type="AlphaFoldDB" id="A0A376BTC5"/>
<dbReference type="PROSITE" id="PS00092">
    <property type="entry name" value="N6_MTASE"/>
    <property type="match status" value="1"/>
</dbReference>
<dbReference type="Pfam" id="PF13651">
    <property type="entry name" value="EcoRI_methylase"/>
    <property type="match status" value="1"/>
</dbReference>
<gene>
    <name evidence="1" type="ORF">NCTC10283_01754</name>
</gene>
<name>A0A376BTC5_9NEIS</name>
<dbReference type="EMBL" id="UFSO01000003">
    <property type="protein sequence ID" value="SSY80200.1"/>
    <property type="molecule type" value="Genomic_DNA"/>
</dbReference>
<dbReference type="RefSeq" id="WP_034296165.1">
    <property type="nucleotide sequence ID" value="NZ_CP091519.2"/>
</dbReference>
<dbReference type="InterPro" id="IPR025247">
    <property type="entry name" value="EcoRI-like_methylase"/>
</dbReference>
<reference evidence="1 2" key="1">
    <citation type="submission" date="2018-06" db="EMBL/GenBank/DDBJ databases">
        <authorList>
            <consortium name="Pathogen Informatics"/>
            <person name="Doyle S."/>
        </authorList>
    </citation>
    <scope>NUCLEOTIDE SEQUENCE [LARGE SCALE GENOMIC DNA]</scope>
    <source>
        <strain evidence="1 2">NCTC10283</strain>
    </source>
</reference>
<dbReference type="STRING" id="1120980.GCA_000745955_00010"/>
<dbReference type="GO" id="GO:0008168">
    <property type="term" value="F:methyltransferase activity"/>
    <property type="evidence" value="ECO:0007669"/>
    <property type="project" value="InterPro"/>
</dbReference>
<dbReference type="GO" id="GO:0003676">
    <property type="term" value="F:nucleic acid binding"/>
    <property type="evidence" value="ECO:0007669"/>
    <property type="project" value="InterPro"/>
</dbReference>
<dbReference type="InterPro" id="IPR002052">
    <property type="entry name" value="DNA_methylase_N6_adenine_CS"/>
</dbReference>
<organism evidence="1 2">
    <name type="scientific">Alysiella crassa</name>
    <dbReference type="NCBI Taxonomy" id="153491"/>
    <lineage>
        <taxon>Bacteria</taxon>
        <taxon>Pseudomonadati</taxon>
        <taxon>Pseudomonadota</taxon>
        <taxon>Betaproteobacteria</taxon>
        <taxon>Neisseriales</taxon>
        <taxon>Neisseriaceae</taxon>
        <taxon>Alysiella</taxon>
    </lineage>
</organism>
<keyword evidence="2" id="KW-1185">Reference proteome</keyword>
<dbReference type="GO" id="GO:0032259">
    <property type="term" value="P:methylation"/>
    <property type="evidence" value="ECO:0007669"/>
    <property type="project" value="InterPro"/>
</dbReference>
<evidence type="ECO:0000313" key="2">
    <source>
        <dbReference type="Proteomes" id="UP000254209"/>
    </source>
</evidence>
<dbReference type="Proteomes" id="UP000254209">
    <property type="component" value="Unassembled WGS sequence"/>
</dbReference>
<evidence type="ECO:0008006" key="3">
    <source>
        <dbReference type="Google" id="ProtNLM"/>
    </source>
</evidence>
<sequence>MAGNKSLHAANKAKNDEFYTQLSDIEKELRHYKHHFKNKIVYCNCDDPRVSNFFHYFSYNFEQLGLKKLIATCYKSQERDLFSQNNSETAVYLEYTGDKNGDNLPNPDEIAVKLLKGDGDFRSKECIELLKQADIVVTNPPFSLFREYVAQLIEYKKQFLIIGNKNAITYKEIFPLIQNNQMWLGVTPMGTDMLFGVPDDYAAILVEKKKAGSSYRIIDGVIKARAQACWFTNLDHDKRHENLILYKQYNPEDYPKYDNYNAIEVGQVSDIPIDYDGAMGVPITFLDKYNPEQFEIIGIDRYVEDNPNYGKRFTINNKEVYARILIKNKKVKNHHEN</sequence>